<dbReference type="EMBL" id="JAMGBE010000002">
    <property type="protein sequence ID" value="MCL6729490.1"/>
    <property type="molecule type" value="Genomic_DNA"/>
</dbReference>
<dbReference type="RefSeq" id="WP_249830987.1">
    <property type="nucleotide sequence ID" value="NZ_JAMGBE010000002.1"/>
</dbReference>
<comment type="caution">
    <text evidence="3">The sequence shown here is derived from an EMBL/GenBank/DDBJ whole genome shotgun (WGS) entry which is preliminary data.</text>
</comment>
<name>A0ABT0S0V8_9SPHN</name>
<evidence type="ECO:0008006" key="5">
    <source>
        <dbReference type="Google" id="ProtNLM"/>
    </source>
</evidence>
<keyword evidence="4" id="KW-1185">Reference proteome</keyword>
<keyword evidence="2" id="KW-0732">Signal</keyword>
<organism evidence="3 4">
    <name type="scientific">Sphingomonas hankyongi</name>
    <dbReference type="NCBI Taxonomy" id="2908209"/>
    <lineage>
        <taxon>Bacteria</taxon>
        <taxon>Pseudomonadati</taxon>
        <taxon>Pseudomonadota</taxon>
        <taxon>Alphaproteobacteria</taxon>
        <taxon>Sphingomonadales</taxon>
        <taxon>Sphingomonadaceae</taxon>
        <taxon>Sphingomonas</taxon>
    </lineage>
</organism>
<feature type="chain" id="PRO_5045408079" description="Lipoprotein" evidence="2">
    <location>
        <begin position="21"/>
        <end position="190"/>
    </location>
</feature>
<evidence type="ECO:0000256" key="1">
    <source>
        <dbReference type="SAM" id="MobiDB-lite"/>
    </source>
</evidence>
<evidence type="ECO:0000313" key="4">
    <source>
        <dbReference type="Proteomes" id="UP001165342"/>
    </source>
</evidence>
<reference evidence="3" key="1">
    <citation type="submission" date="2022-05" db="EMBL/GenBank/DDBJ databases">
        <authorList>
            <person name="Jo J.-H."/>
            <person name="Im W.-T."/>
        </authorList>
    </citation>
    <scope>NUCLEOTIDE SEQUENCE</scope>
    <source>
        <strain evidence="3">SE220</strain>
    </source>
</reference>
<dbReference type="PROSITE" id="PS51257">
    <property type="entry name" value="PROKAR_LIPOPROTEIN"/>
    <property type="match status" value="1"/>
</dbReference>
<feature type="region of interest" description="Disordered" evidence="1">
    <location>
        <begin position="160"/>
        <end position="190"/>
    </location>
</feature>
<protein>
    <recommendedName>
        <fullName evidence="5">Lipoprotein</fullName>
    </recommendedName>
</protein>
<gene>
    <name evidence="3" type="ORF">LZ538_05385</name>
</gene>
<feature type="signal peptide" evidence="2">
    <location>
        <begin position="1"/>
        <end position="20"/>
    </location>
</feature>
<evidence type="ECO:0000256" key="2">
    <source>
        <dbReference type="SAM" id="SignalP"/>
    </source>
</evidence>
<feature type="region of interest" description="Disordered" evidence="1">
    <location>
        <begin position="26"/>
        <end position="46"/>
    </location>
</feature>
<evidence type="ECO:0000313" key="3">
    <source>
        <dbReference type="EMBL" id="MCL6729490.1"/>
    </source>
</evidence>
<sequence length="190" mass="20354">MTLKRTLFLAASGSLVLALAACQPPDKSAKGNGGAGSGIGGDTDSDPEFMVTSAGKNGAPGFTPQGWGWKPGSKVEISLFNEPDGQGKPNPSWKKILDETVEPSTMFGFNDKAPFYPVRRTLCGNPPPRLIMLAMAKNTDTGKIRMRPLPVDLYFTFQPCPHSGAAPQAGGQPLLQPPQEQPPPQQRRRR</sequence>
<feature type="compositionally biased region" description="Gly residues" evidence="1">
    <location>
        <begin position="31"/>
        <end position="41"/>
    </location>
</feature>
<accession>A0ABT0S0V8</accession>
<proteinExistence type="predicted"/>
<feature type="compositionally biased region" description="Low complexity" evidence="1">
    <location>
        <begin position="164"/>
        <end position="174"/>
    </location>
</feature>
<feature type="compositionally biased region" description="Pro residues" evidence="1">
    <location>
        <begin position="175"/>
        <end position="190"/>
    </location>
</feature>
<dbReference type="Proteomes" id="UP001165342">
    <property type="component" value="Unassembled WGS sequence"/>
</dbReference>